<dbReference type="PANTHER" id="PTHR11440">
    <property type="entry name" value="LECITHIN-CHOLESTEROL ACYLTRANSFERASE-RELATED"/>
    <property type="match status" value="1"/>
</dbReference>
<evidence type="ECO:0000256" key="1">
    <source>
        <dbReference type="SAM" id="SignalP"/>
    </source>
</evidence>
<dbReference type="Gene3D" id="3.40.50.1820">
    <property type="entry name" value="alpha/beta hydrolase"/>
    <property type="match status" value="1"/>
</dbReference>
<proteinExistence type="predicted"/>
<dbReference type="EMBL" id="CAWYQH010000046">
    <property type="protein sequence ID" value="CAK8678190.1"/>
    <property type="molecule type" value="Genomic_DNA"/>
</dbReference>
<comment type="caution">
    <text evidence="2">The sequence shown here is derived from an EMBL/GenBank/DDBJ whole genome shotgun (WGS) entry which is preliminary data.</text>
</comment>
<dbReference type="Pfam" id="PF02450">
    <property type="entry name" value="LCAT"/>
    <property type="match status" value="1"/>
</dbReference>
<dbReference type="SUPFAM" id="SSF53474">
    <property type="entry name" value="alpha/beta-Hydrolases"/>
    <property type="match status" value="1"/>
</dbReference>
<dbReference type="InterPro" id="IPR003386">
    <property type="entry name" value="LACT/PDAT_acylTrfase"/>
</dbReference>
<gene>
    <name evidence="2" type="ORF">CVLEPA_LOCUS8134</name>
</gene>
<dbReference type="InterPro" id="IPR029058">
    <property type="entry name" value="AB_hydrolase_fold"/>
</dbReference>
<keyword evidence="1" id="KW-0732">Signal</keyword>
<dbReference type="Proteomes" id="UP001642483">
    <property type="component" value="Unassembled WGS sequence"/>
</dbReference>
<reference evidence="2 3" key="1">
    <citation type="submission" date="2024-02" db="EMBL/GenBank/DDBJ databases">
        <authorList>
            <person name="Daric V."/>
            <person name="Darras S."/>
        </authorList>
    </citation>
    <scope>NUCLEOTIDE SEQUENCE [LARGE SCALE GENOMIC DNA]</scope>
</reference>
<sequence>MRTARMRCPALLVLILVSVGNCFQEFEKRPPPVVFVPGDGASIIEGHVNKTAVAAGCQVYDGWFRLWLNLKLLMPGNLPCTVNYWRMMFDANTNTSHTIPGVETRVPGFGTAYAIEYMDPSWAAYFMGNVGADAHALVEELLQHGYVRDTSITGAPYDFRLTMASQKLYFRKLRLLVEWTYKQNGNLKVALIGHSLGGLYTTWFLNHQSQSWKDKFIDCFISVSTPWGGSIEALQSIVSGFNFRQSEIDSFVVRKAQQTFESNYLLLPNPNVWPKATAFVATDERNYTASRADITHLVEKLQMSPDMYHYVLDTNAKWRRGVMPPHPGVTTFCLYGAEITTGHALYYSGHDLIHDQPILSNTIGDGSVGHLSLSACREWDLKDRQIELKGIGHVQMIQHKKAIDLITKILFRNISR</sequence>
<organism evidence="2 3">
    <name type="scientific">Clavelina lepadiformis</name>
    <name type="common">Light-bulb sea squirt</name>
    <name type="synonym">Ascidia lepadiformis</name>
    <dbReference type="NCBI Taxonomy" id="159417"/>
    <lineage>
        <taxon>Eukaryota</taxon>
        <taxon>Metazoa</taxon>
        <taxon>Chordata</taxon>
        <taxon>Tunicata</taxon>
        <taxon>Ascidiacea</taxon>
        <taxon>Aplousobranchia</taxon>
        <taxon>Clavelinidae</taxon>
        <taxon>Clavelina</taxon>
    </lineage>
</organism>
<protein>
    <submittedName>
        <fullName evidence="2">Uncharacterized protein</fullName>
    </submittedName>
</protein>
<feature type="chain" id="PRO_5047320473" evidence="1">
    <location>
        <begin position="23"/>
        <end position="416"/>
    </location>
</feature>
<evidence type="ECO:0000313" key="3">
    <source>
        <dbReference type="Proteomes" id="UP001642483"/>
    </source>
</evidence>
<keyword evidence="3" id="KW-1185">Reference proteome</keyword>
<feature type="signal peptide" evidence="1">
    <location>
        <begin position="1"/>
        <end position="22"/>
    </location>
</feature>
<name>A0ABP0FET6_CLALP</name>
<accession>A0ABP0FET6</accession>
<evidence type="ECO:0000313" key="2">
    <source>
        <dbReference type="EMBL" id="CAK8678190.1"/>
    </source>
</evidence>